<protein>
    <recommendedName>
        <fullName evidence="4">Transmembrane protein</fullName>
    </recommendedName>
</protein>
<feature type="transmembrane region" description="Helical" evidence="1">
    <location>
        <begin position="79"/>
        <end position="97"/>
    </location>
</feature>
<dbReference type="RefSeq" id="WP_340362638.1">
    <property type="nucleotide sequence ID" value="NZ_JBBKZV010000002.1"/>
</dbReference>
<proteinExistence type="predicted"/>
<feature type="transmembrane region" description="Helical" evidence="1">
    <location>
        <begin position="12"/>
        <end position="38"/>
    </location>
</feature>
<evidence type="ECO:0000313" key="3">
    <source>
        <dbReference type="Proteomes" id="UP001363010"/>
    </source>
</evidence>
<keyword evidence="1" id="KW-0472">Membrane</keyword>
<dbReference type="EMBL" id="JBBKZV010000002">
    <property type="protein sequence ID" value="MEJ8821597.1"/>
    <property type="molecule type" value="Genomic_DNA"/>
</dbReference>
<evidence type="ECO:0000313" key="2">
    <source>
        <dbReference type="EMBL" id="MEJ8821597.1"/>
    </source>
</evidence>
<evidence type="ECO:0000256" key="1">
    <source>
        <dbReference type="SAM" id="Phobius"/>
    </source>
</evidence>
<gene>
    <name evidence="2" type="ORF">WKW80_06050</name>
</gene>
<accession>A0ABU8VV69</accession>
<comment type="caution">
    <text evidence="2">The sequence shown here is derived from an EMBL/GenBank/DDBJ whole genome shotgun (WGS) entry which is preliminary data.</text>
</comment>
<feature type="transmembrane region" description="Helical" evidence="1">
    <location>
        <begin position="50"/>
        <end position="67"/>
    </location>
</feature>
<name>A0ABU8VV69_9BURK</name>
<dbReference type="Proteomes" id="UP001363010">
    <property type="component" value="Unassembled WGS sequence"/>
</dbReference>
<keyword evidence="1" id="KW-1133">Transmembrane helix</keyword>
<evidence type="ECO:0008006" key="4">
    <source>
        <dbReference type="Google" id="ProtNLM"/>
    </source>
</evidence>
<reference evidence="2 3" key="1">
    <citation type="submission" date="2024-03" db="EMBL/GenBank/DDBJ databases">
        <title>Novel species of the genus Variovorax.</title>
        <authorList>
            <person name="Liu Q."/>
            <person name="Xin Y.-H."/>
        </authorList>
    </citation>
    <scope>NUCLEOTIDE SEQUENCE [LARGE SCALE GENOMIC DNA]</scope>
    <source>
        <strain evidence="2 3">KACC 18501</strain>
    </source>
</reference>
<sequence>MSFDAPAKVLMLAALSEIAAGGALMIAPGMLVLVLLGIERSSMSEALGRFVGIALLALGIACWPARGRAQGASAAYRAMLIYNPLVALYLACLGAIAHVGGVLLWPVVALHVLITLLLVAVRRRTL</sequence>
<feature type="transmembrane region" description="Helical" evidence="1">
    <location>
        <begin position="103"/>
        <end position="121"/>
    </location>
</feature>
<keyword evidence="3" id="KW-1185">Reference proteome</keyword>
<organism evidence="2 3">
    <name type="scientific">Variovorax humicola</name>
    <dbReference type="NCBI Taxonomy" id="1769758"/>
    <lineage>
        <taxon>Bacteria</taxon>
        <taxon>Pseudomonadati</taxon>
        <taxon>Pseudomonadota</taxon>
        <taxon>Betaproteobacteria</taxon>
        <taxon>Burkholderiales</taxon>
        <taxon>Comamonadaceae</taxon>
        <taxon>Variovorax</taxon>
    </lineage>
</organism>
<keyword evidence="1" id="KW-0812">Transmembrane</keyword>